<evidence type="ECO:0000256" key="7">
    <source>
        <dbReference type="ARBA" id="ARBA00032230"/>
    </source>
</evidence>
<evidence type="ECO:0000256" key="9">
    <source>
        <dbReference type="SAM" id="MobiDB-lite"/>
    </source>
</evidence>
<evidence type="ECO:0000313" key="11">
    <source>
        <dbReference type="EMBL" id="SPD87826.1"/>
    </source>
</evidence>
<dbReference type="PANTHER" id="PTHR46323:SF2">
    <property type="entry name" value="BETA-GALACTOSIDASE"/>
    <property type="match status" value="1"/>
</dbReference>
<dbReference type="Gene3D" id="2.60.40.10">
    <property type="entry name" value="Immunoglobulins"/>
    <property type="match status" value="2"/>
</dbReference>
<reference evidence="11 12" key="1">
    <citation type="submission" date="2018-02" db="EMBL/GenBank/DDBJ databases">
        <authorList>
            <person name="Cohen D.B."/>
            <person name="Kent A.D."/>
        </authorList>
    </citation>
    <scope>NUCLEOTIDE SEQUENCE [LARGE SCALE GENOMIC DNA]</scope>
    <source>
        <strain evidence="11">1</strain>
    </source>
</reference>
<evidence type="ECO:0000256" key="3">
    <source>
        <dbReference type="ARBA" id="ARBA00012756"/>
    </source>
</evidence>
<evidence type="ECO:0000313" key="12">
    <source>
        <dbReference type="Proteomes" id="UP000238164"/>
    </source>
</evidence>
<dbReference type="PROSITE" id="PS00608">
    <property type="entry name" value="GLYCOSYL_HYDROL_F2_2"/>
    <property type="match status" value="1"/>
</dbReference>
<dbReference type="PRINTS" id="PR00132">
    <property type="entry name" value="GLHYDRLASE2"/>
</dbReference>
<dbReference type="Pfam" id="PF02929">
    <property type="entry name" value="Bgal_small_N"/>
    <property type="match status" value="1"/>
</dbReference>
<organism evidence="11 12">
    <name type="scientific">Micropruina glycogenica</name>
    <dbReference type="NCBI Taxonomy" id="75385"/>
    <lineage>
        <taxon>Bacteria</taxon>
        <taxon>Bacillati</taxon>
        <taxon>Actinomycetota</taxon>
        <taxon>Actinomycetes</taxon>
        <taxon>Propionibacteriales</taxon>
        <taxon>Nocardioidaceae</taxon>
        <taxon>Micropruina</taxon>
    </lineage>
</organism>
<dbReference type="InterPro" id="IPR017853">
    <property type="entry name" value="GH"/>
</dbReference>
<dbReference type="KEGG" id="mgg:MPLG2_2796"/>
<comment type="catalytic activity">
    <reaction evidence="1 8">
        <text>Hydrolysis of terminal non-reducing beta-D-galactose residues in beta-D-galactosides.</text>
        <dbReference type="EC" id="3.2.1.23"/>
    </reaction>
</comment>
<dbReference type="Gene3D" id="2.60.120.260">
    <property type="entry name" value="Galactose-binding domain-like"/>
    <property type="match status" value="1"/>
</dbReference>
<protein>
    <recommendedName>
        <fullName evidence="4 8">Beta-galactosidase</fullName>
        <ecNumber evidence="3 8">3.2.1.23</ecNumber>
    </recommendedName>
    <alternativeName>
        <fullName evidence="7 8">Lactase</fullName>
    </alternativeName>
</protein>
<dbReference type="AlphaFoldDB" id="A0A2N9JJ92"/>
<dbReference type="Pfam" id="PF00703">
    <property type="entry name" value="Glyco_hydro_2"/>
    <property type="match status" value="1"/>
</dbReference>
<dbReference type="RefSeq" id="WP_197709937.1">
    <property type="nucleotide sequence ID" value="NZ_BAAAGO010000008.1"/>
</dbReference>
<dbReference type="InterPro" id="IPR023232">
    <property type="entry name" value="Glyco_hydro_2_AS"/>
</dbReference>
<dbReference type="InterPro" id="IPR011013">
    <property type="entry name" value="Gal_mutarotase_sf_dom"/>
</dbReference>
<dbReference type="SUPFAM" id="SSF74650">
    <property type="entry name" value="Galactose mutarotase-like"/>
    <property type="match status" value="1"/>
</dbReference>
<dbReference type="InterPro" id="IPR050347">
    <property type="entry name" value="Bact_Beta-galactosidase"/>
</dbReference>
<dbReference type="PROSITE" id="PS00719">
    <property type="entry name" value="GLYCOSYL_HYDROL_F2_1"/>
    <property type="match status" value="1"/>
</dbReference>
<keyword evidence="12" id="KW-1185">Reference proteome</keyword>
<dbReference type="SUPFAM" id="SSF51445">
    <property type="entry name" value="(Trans)glycosidases"/>
    <property type="match status" value="1"/>
</dbReference>
<dbReference type="InterPro" id="IPR008979">
    <property type="entry name" value="Galactose-bd-like_sf"/>
</dbReference>
<accession>A0A2N9JJ92</accession>
<dbReference type="GO" id="GO:0005990">
    <property type="term" value="P:lactose catabolic process"/>
    <property type="evidence" value="ECO:0007669"/>
    <property type="project" value="TreeGrafter"/>
</dbReference>
<gene>
    <name evidence="11" type="primary">lacZ</name>
    <name evidence="11" type="ORF">MPLG2_2796</name>
</gene>
<dbReference type="InterPro" id="IPR014718">
    <property type="entry name" value="GH-type_carb-bd"/>
</dbReference>
<feature type="compositionally biased region" description="Basic and acidic residues" evidence="9">
    <location>
        <begin position="7"/>
        <end position="26"/>
    </location>
</feature>
<keyword evidence="5 8" id="KW-0378">Hydrolase</keyword>
<dbReference type="GO" id="GO:0009341">
    <property type="term" value="C:beta-galactosidase complex"/>
    <property type="evidence" value="ECO:0007669"/>
    <property type="project" value="InterPro"/>
</dbReference>
<dbReference type="PANTHER" id="PTHR46323">
    <property type="entry name" value="BETA-GALACTOSIDASE"/>
    <property type="match status" value="1"/>
</dbReference>
<dbReference type="InterPro" id="IPR006102">
    <property type="entry name" value="Ig-like_GH2"/>
</dbReference>
<feature type="domain" description="Beta galactosidase small chain/" evidence="10">
    <location>
        <begin position="753"/>
        <end position="1032"/>
    </location>
</feature>
<dbReference type="Pfam" id="PF16353">
    <property type="entry name" value="LacZ_4"/>
    <property type="match status" value="1"/>
</dbReference>
<dbReference type="GO" id="GO:0030246">
    <property type="term" value="F:carbohydrate binding"/>
    <property type="evidence" value="ECO:0007669"/>
    <property type="project" value="InterPro"/>
</dbReference>
<dbReference type="Gene3D" id="2.70.98.10">
    <property type="match status" value="1"/>
</dbReference>
<dbReference type="EMBL" id="LT985188">
    <property type="protein sequence ID" value="SPD87826.1"/>
    <property type="molecule type" value="Genomic_DNA"/>
</dbReference>
<dbReference type="InterPro" id="IPR006104">
    <property type="entry name" value="Glyco_hydro_2_N"/>
</dbReference>
<evidence type="ECO:0000256" key="4">
    <source>
        <dbReference type="ARBA" id="ARBA00013303"/>
    </source>
</evidence>
<dbReference type="GO" id="GO:0004565">
    <property type="term" value="F:beta-galactosidase activity"/>
    <property type="evidence" value="ECO:0007669"/>
    <property type="project" value="UniProtKB-EC"/>
</dbReference>
<dbReference type="SMART" id="SM01038">
    <property type="entry name" value="Bgal_small_N"/>
    <property type="match status" value="1"/>
</dbReference>
<evidence type="ECO:0000256" key="5">
    <source>
        <dbReference type="ARBA" id="ARBA00022801"/>
    </source>
</evidence>
<name>A0A2N9JJ92_9ACTN</name>
<dbReference type="InterPro" id="IPR023230">
    <property type="entry name" value="Glyco_hydro_2_CS"/>
</dbReference>
<evidence type="ECO:0000256" key="6">
    <source>
        <dbReference type="ARBA" id="ARBA00023295"/>
    </source>
</evidence>
<dbReference type="InterPro" id="IPR006103">
    <property type="entry name" value="Glyco_hydro_2_cat"/>
</dbReference>
<sequence>MTSTQQDLDKLDQRPELPAADRARRDGFDSARIADPTFFAHNRLAPHSDHRWFASSAEAAAAVSSFEQNLNGLWKFHYAKNPAAVPSGFEAVDFDTSGWADIAVPGHIQLQGYDRPQYVNVQYPWDGHENVRPGQVPQRYNPVGSYVTWFTLGHPLAEGERLSVSFKGAESAVAVWLNGHYIGFGADSFTPSEFDLTDALVPGENKLAAQVFKWSAGSWIEDQDFYRFSGLFRDVVLYRRPAVHVEDLRVTTEVLDDLASAVVGVRVAIEGTGSVRARLDGVGDLRQAGDDTWSITLAEPRLWSAEDPHLYRLVLEVLNADGQLTEVIEQQVGVRRFGIENGLMTINGERIVFKGVNRHEFGLQGRVMSREQTEADLVLLKAANVNAVRTSHYPNNSFFYEMCDQYGLYVIDEMNLESHAQWDGLFQGLITLEDLVPGDRDEWGPVLLDRAANLLQRDKNHPCVVMWSCGNESYGGSTILAVADWFRANDSRPVHYEGVTHDPRHPDTTDVYSQMYTPATGVERFIAEHPDKPFILCEYAHSMGNSFGAVDAYLDLAYREPLFQGGFIWDFADQAIALTDRYGVRYFGYGGDCGEAPSDYDFSANGIVFADHSPKPIVQEVKYLYQGLSIEVTRTDFAVTNRLLFTESSAYQCVVELAREGVRLAGGVVETAVAPGGTTRYELPFALPETPGEYTVDVSFTLRETTQWAQAGYEVASDQWVFEVSASLELVETKSPVEVVETPELIDGLHNIGVRGRHFLALFSKLHGGLVSYRYGFTPDGGNELLAGPPRPNFWHAPTSNERGWGAPFEDGQWLLASRYARPDTPSSTPVVRVADGAVEVTYTYLLPTTPGGRCVATYRVGGDGHVGVTITATPGEGLGDPPEFGMLFTASADLHRLTWYGEGPDECYLDRRGGARLGVYHGEVRDQLTPYVRPQEAGSHTGVRWASVTDDRGLGLRFDCPGGMEFSALPWTPFEIENATHPNELPPIHHTVVRPALMRRGVAGDDSWGARTHPQYRLPAGEKLVFSFGFQGVH</sequence>
<dbReference type="InterPro" id="IPR004199">
    <property type="entry name" value="B-gal_small/dom_5"/>
</dbReference>
<dbReference type="Proteomes" id="UP000238164">
    <property type="component" value="Chromosome 1"/>
</dbReference>
<keyword evidence="6 8" id="KW-0326">Glycosidase</keyword>
<dbReference type="SUPFAM" id="SSF49303">
    <property type="entry name" value="beta-Galactosidase/glucuronidase domain"/>
    <property type="match status" value="2"/>
</dbReference>
<dbReference type="InterPro" id="IPR036156">
    <property type="entry name" value="Beta-gal/glucu_dom_sf"/>
</dbReference>
<dbReference type="Pfam" id="PF02837">
    <property type="entry name" value="Glyco_hydro_2_N"/>
    <property type="match status" value="1"/>
</dbReference>
<dbReference type="Pfam" id="PF02836">
    <property type="entry name" value="Glyco_hydro_2_C"/>
    <property type="match status" value="1"/>
</dbReference>
<proteinExistence type="inferred from homology"/>
<evidence type="ECO:0000256" key="2">
    <source>
        <dbReference type="ARBA" id="ARBA00007401"/>
    </source>
</evidence>
<dbReference type="EC" id="3.2.1.23" evidence="3 8"/>
<dbReference type="Gene3D" id="3.20.20.80">
    <property type="entry name" value="Glycosidases"/>
    <property type="match status" value="1"/>
</dbReference>
<feature type="region of interest" description="Disordered" evidence="9">
    <location>
        <begin position="1"/>
        <end position="26"/>
    </location>
</feature>
<evidence type="ECO:0000256" key="1">
    <source>
        <dbReference type="ARBA" id="ARBA00001412"/>
    </source>
</evidence>
<dbReference type="SUPFAM" id="SSF49785">
    <property type="entry name" value="Galactose-binding domain-like"/>
    <property type="match status" value="1"/>
</dbReference>
<dbReference type="InterPro" id="IPR032312">
    <property type="entry name" value="LacZ_4"/>
</dbReference>
<dbReference type="InterPro" id="IPR013783">
    <property type="entry name" value="Ig-like_fold"/>
</dbReference>
<comment type="similarity">
    <text evidence="2 8">Belongs to the glycosyl hydrolase 2 family.</text>
</comment>
<evidence type="ECO:0000256" key="8">
    <source>
        <dbReference type="RuleBase" id="RU361154"/>
    </source>
</evidence>
<evidence type="ECO:0000259" key="10">
    <source>
        <dbReference type="SMART" id="SM01038"/>
    </source>
</evidence>
<dbReference type="InterPro" id="IPR006101">
    <property type="entry name" value="Glyco_hydro_2"/>
</dbReference>